<evidence type="ECO:0000313" key="1">
    <source>
        <dbReference type="EMBL" id="RIB30423.1"/>
    </source>
</evidence>
<dbReference type="AlphaFoldDB" id="A0A397WC22"/>
<dbReference type="EMBL" id="QKWP01000013">
    <property type="protein sequence ID" value="RIB30423.1"/>
    <property type="molecule type" value="Genomic_DNA"/>
</dbReference>
<dbReference type="Proteomes" id="UP000266673">
    <property type="component" value="Unassembled WGS sequence"/>
</dbReference>
<sequence>MPREENKGPCKVKDCNNDDITHYYKFTTYAKKSIDKNTFDEYNYLEINDQLCDMHYLKIVEPDRNNITIDIVNDEVILNKDDFTKLINRANQLEIFQAEINQNSNKTNSNISTSTLSFENKIDLLSKILFKEQRRLNNPIELDPKKFSELITKSNFFT</sequence>
<organism evidence="1 2">
    <name type="scientific">Gigaspora rosea</name>
    <dbReference type="NCBI Taxonomy" id="44941"/>
    <lineage>
        <taxon>Eukaryota</taxon>
        <taxon>Fungi</taxon>
        <taxon>Fungi incertae sedis</taxon>
        <taxon>Mucoromycota</taxon>
        <taxon>Glomeromycotina</taxon>
        <taxon>Glomeromycetes</taxon>
        <taxon>Diversisporales</taxon>
        <taxon>Gigasporaceae</taxon>
        <taxon>Gigaspora</taxon>
    </lineage>
</organism>
<name>A0A397WC22_9GLOM</name>
<reference evidence="1 2" key="1">
    <citation type="submission" date="2018-06" db="EMBL/GenBank/DDBJ databases">
        <title>Comparative genomics reveals the genomic features of Rhizophagus irregularis, R. cerebriforme, R. diaphanum and Gigaspora rosea, and their symbiotic lifestyle signature.</title>
        <authorList>
            <person name="Morin E."/>
            <person name="San Clemente H."/>
            <person name="Chen E.C.H."/>
            <person name="De La Providencia I."/>
            <person name="Hainaut M."/>
            <person name="Kuo A."/>
            <person name="Kohler A."/>
            <person name="Murat C."/>
            <person name="Tang N."/>
            <person name="Roy S."/>
            <person name="Loubradou J."/>
            <person name="Henrissat B."/>
            <person name="Grigoriev I.V."/>
            <person name="Corradi N."/>
            <person name="Roux C."/>
            <person name="Martin F.M."/>
        </authorList>
    </citation>
    <scope>NUCLEOTIDE SEQUENCE [LARGE SCALE GENOMIC DNA]</scope>
    <source>
        <strain evidence="1 2">DAOM 194757</strain>
    </source>
</reference>
<proteinExistence type="predicted"/>
<evidence type="ECO:0000313" key="2">
    <source>
        <dbReference type="Proteomes" id="UP000266673"/>
    </source>
</evidence>
<gene>
    <name evidence="1" type="ORF">C2G38_2152734</name>
</gene>
<accession>A0A397WC22</accession>
<comment type="caution">
    <text evidence="1">The sequence shown here is derived from an EMBL/GenBank/DDBJ whole genome shotgun (WGS) entry which is preliminary data.</text>
</comment>
<keyword evidence="2" id="KW-1185">Reference proteome</keyword>
<dbReference type="OrthoDB" id="2439320at2759"/>
<protein>
    <submittedName>
        <fullName evidence="1">Uncharacterized protein</fullName>
    </submittedName>
</protein>